<protein>
    <submittedName>
        <fullName evidence="2">Uncharacterized protein LOC111356256</fullName>
    </submittedName>
</protein>
<dbReference type="GeneID" id="111356256"/>
<accession>A0A9J7E8F3</accession>
<organism evidence="1 2">
    <name type="scientific">Spodoptera litura</name>
    <name type="common">Asian cotton leafworm</name>
    <dbReference type="NCBI Taxonomy" id="69820"/>
    <lineage>
        <taxon>Eukaryota</taxon>
        <taxon>Metazoa</taxon>
        <taxon>Ecdysozoa</taxon>
        <taxon>Arthropoda</taxon>
        <taxon>Hexapoda</taxon>
        <taxon>Insecta</taxon>
        <taxon>Pterygota</taxon>
        <taxon>Neoptera</taxon>
        <taxon>Endopterygota</taxon>
        <taxon>Lepidoptera</taxon>
        <taxon>Glossata</taxon>
        <taxon>Ditrysia</taxon>
        <taxon>Noctuoidea</taxon>
        <taxon>Noctuidae</taxon>
        <taxon>Amphipyrinae</taxon>
        <taxon>Spodoptera</taxon>
    </lineage>
</organism>
<dbReference type="OrthoDB" id="7413146at2759"/>
<evidence type="ECO:0000313" key="1">
    <source>
        <dbReference type="Proteomes" id="UP000301870"/>
    </source>
</evidence>
<dbReference type="AlphaFoldDB" id="A0A9J7E8F3"/>
<dbReference type="Proteomes" id="UP000301870">
    <property type="component" value="Chromosome 22"/>
</dbReference>
<dbReference type="RefSeq" id="XP_022826323.1">
    <property type="nucleotide sequence ID" value="XM_022970555.1"/>
</dbReference>
<reference evidence="2" key="1">
    <citation type="submission" date="2025-08" db="UniProtKB">
        <authorList>
            <consortium name="RefSeq"/>
        </authorList>
    </citation>
    <scope>IDENTIFICATION</scope>
    <source>
        <strain evidence="2">Ishihara</strain>
        <tissue evidence="2">Whole body</tissue>
    </source>
</reference>
<sequence length="144" mass="17061">MIVQLSMCEPRNKILWLLIISIIHLTVIESRLVPTSKPRLTRKNNDFVLPKEFFDQALSLQAKFKIPNQEFCSEMSLQPAAHYVVLPWWYHYCQDLNEKRSKSMRGNVHFTAVHQYILNEVQAYKKRMKAKQIKMSQLEKELLA</sequence>
<keyword evidence="1" id="KW-1185">Reference proteome</keyword>
<gene>
    <name evidence="2" type="primary">LOC111356256</name>
</gene>
<dbReference type="KEGG" id="sliu:111356256"/>
<proteinExistence type="predicted"/>
<name>A0A9J7E8F3_SPOLT</name>
<evidence type="ECO:0000313" key="2">
    <source>
        <dbReference type="RefSeq" id="XP_022826323.1"/>
    </source>
</evidence>